<proteinExistence type="predicted"/>
<dbReference type="AlphaFoldDB" id="A0AAD4PQV1"/>
<protein>
    <submittedName>
        <fullName evidence="1">Uncharacterized protein</fullName>
    </submittedName>
</protein>
<accession>A0AAD4PQV1</accession>
<dbReference type="Proteomes" id="UP001200034">
    <property type="component" value="Unassembled WGS sequence"/>
</dbReference>
<evidence type="ECO:0000313" key="2">
    <source>
        <dbReference type="Proteomes" id="UP001200034"/>
    </source>
</evidence>
<sequence>MEADGTAATNNLSALEKSVKLCTAVLSDVDDISDIDIEDAAEELHKTMTAKPVYNERRSIFNTTLDLNEPRCLPACQALDDALAAYKEHVVQEKLVWETFTANNIKSSGKLKEASSASYKPSADQQAYLSKSPNLHGFIRGLGAFMDDSIKFLIEFEALQDIQESLKESCRYHVQHAQRKTIADCLARRSNK</sequence>
<comment type="caution">
    <text evidence="1">The sequence shown here is derived from an EMBL/GenBank/DDBJ whole genome shotgun (WGS) entry which is preliminary data.</text>
</comment>
<name>A0AAD4PQV1_9MUSC</name>
<dbReference type="EMBL" id="JAJJHW010000095">
    <property type="protein sequence ID" value="KAH8388061.1"/>
    <property type="molecule type" value="Genomic_DNA"/>
</dbReference>
<gene>
    <name evidence="1" type="ORF">KR093_011421</name>
</gene>
<keyword evidence="2" id="KW-1185">Reference proteome</keyword>
<evidence type="ECO:0000313" key="1">
    <source>
        <dbReference type="EMBL" id="KAH8388061.1"/>
    </source>
</evidence>
<organism evidence="1 2">
    <name type="scientific">Drosophila rubida</name>
    <dbReference type="NCBI Taxonomy" id="30044"/>
    <lineage>
        <taxon>Eukaryota</taxon>
        <taxon>Metazoa</taxon>
        <taxon>Ecdysozoa</taxon>
        <taxon>Arthropoda</taxon>
        <taxon>Hexapoda</taxon>
        <taxon>Insecta</taxon>
        <taxon>Pterygota</taxon>
        <taxon>Neoptera</taxon>
        <taxon>Endopterygota</taxon>
        <taxon>Diptera</taxon>
        <taxon>Brachycera</taxon>
        <taxon>Muscomorpha</taxon>
        <taxon>Ephydroidea</taxon>
        <taxon>Drosophilidae</taxon>
        <taxon>Drosophila</taxon>
    </lineage>
</organism>
<reference evidence="1" key="1">
    <citation type="journal article" date="2021" name="Mol. Ecol. Resour.">
        <title>Phylogenomic analyses of the genus Drosophila reveals genomic signals of climate adaptation.</title>
        <authorList>
            <person name="Li F."/>
            <person name="Rane R.V."/>
            <person name="Luria V."/>
            <person name="Xiong Z."/>
            <person name="Chen J."/>
            <person name="Li Z."/>
            <person name="Catullo R.A."/>
            <person name="Griffin P.C."/>
            <person name="Schiffer M."/>
            <person name="Pearce S."/>
            <person name="Lee S.F."/>
            <person name="McElroy K."/>
            <person name="Stocker A."/>
            <person name="Shirriffs J."/>
            <person name="Cockerell F."/>
            <person name="Coppin C."/>
            <person name="Sgro C.M."/>
            <person name="Karger A."/>
            <person name="Cain J.W."/>
            <person name="Weber J.A."/>
            <person name="Santpere G."/>
            <person name="Kirschner M.W."/>
            <person name="Hoffmann A.A."/>
            <person name="Oakeshott J.G."/>
            <person name="Zhang G."/>
        </authorList>
    </citation>
    <scope>NUCLEOTIDE SEQUENCE</scope>
    <source>
        <strain evidence="1">BGI-SZ-2011g</strain>
    </source>
</reference>